<dbReference type="SUPFAM" id="SSF53474">
    <property type="entry name" value="alpha/beta-Hydrolases"/>
    <property type="match status" value="1"/>
</dbReference>
<reference evidence="5 6" key="1">
    <citation type="submission" date="2019-11" db="EMBL/GenBank/DDBJ databases">
        <title>Escherichia alba sp. nov. isolated from the gut of plastic-eating superworms Zophobas atratus.</title>
        <authorList>
            <person name="Yang Y."/>
        </authorList>
    </citation>
    <scope>NUCLEOTIDE SEQUENCE [LARGE SCALE GENOMIC DNA]</scope>
    <source>
        <strain evidence="6">BIT-B35</strain>
    </source>
</reference>
<dbReference type="Pfam" id="PF00550">
    <property type="entry name" value="PP-binding"/>
    <property type="match status" value="1"/>
</dbReference>
<name>A0A6L6IMT1_9ENTR</name>
<dbReference type="PANTHER" id="PTHR45527:SF1">
    <property type="entry name" value="FATTY ACID SYNTHASE"/>
    <property type="match status" value="1"/>
</dbReference>
<evidence type="ECO:0000259" key="4">
    <source>
        <dbReference type="PROSITE" id="PS50075"/>
    </source>
</evidence>
<protein>
    <recommendedName>
        <fullName evidence="4">Carrier domain-containing protein</fullName>
    </recommendedName>
</protein>
<comment type="caution">
    <text evidence="5">The sequence shown here is derived from an EMBL/GenBank/DDBJ whole genome shotgun (WGS) entry which is preliminary data.</text>
</comment>
<dbReference type="InterPro" id="IPR009081">
    <property type="entry name" value="PP-bd_ACP"/>
</dbReference>
<dbReference type="InterPro" id="IPR036736">
    <property type="entry name" value="ACP-like_sf"/>
</dbReference>
<evidence type="ECO:0000256" key="2">
    <source>
        <dbReference type="ARBA" id="ARBA00022450"/>
    </source>
</evidence>
<dbReference type="GO" id="GO:0044550">
    <property type="term" value="P:secondary metabolite biosynthetic process"/>
    <property type="evidence" value="ECO:0007669"/>
    <property type="project" value="TreeGrafter"/>
</dbReference>
<dbReference type="GO" id="GO:0043041">
    <property type="term" value="P:amino acid activation for nonribosomal peptide biosynthetic process"/>
    <property type="evidence" value="ECO:0007669"/>
    <property type="project" value="TreeGrafter"/>
</dbReference>
<dbReference type="GO" id="GO:0031177">
    <property type="term" value="F:phosphopantetheine binding"/>
    <property type="evidence" value="ECO:0007669"/>
    <property type="project" value="TreeGrafter"/>
</dbReference>
<dbReference type="InterPro" id="IPR006162">
    <property type="entry name" value="Ppantetheine_attach_site"/>
</dbReference>
<dbReference type="InterPro" id="IPR029058">
    <property type="entry name" value="AB_hydrolase_fold"/>
</dbReference>
<comment type="cofactor">
    <cofactor evidence="1">
        <name>pantetheine 4'-phosphate</name>
        <dbReference type="ChEBI" id="CHEBI:47942"/>
    </cofactor>
</comment>
<dbReference type="Proteomes" id="UP000477739">
    <property type="component" value="Unassembled WGS sequence"/>
</dbReference>
<dbReference type="Gene3D" id="1.10.1200.10">
    <property type="entry name" value="ACP-like"/>
    <property type="match status" value="1"/>
</dbReference>
<dbReference type="Gene3D" id="3.40.50.1820">
    <property type="entry name" value="alpha/beta hydrolase"/>
    <property type="match status" value="1"/>
</dbReference>
<evidence type="ECO:0000256" key="1">
    <source>
        <dbReference type="ARBA" id="ARBA00001957"/>
    </source>
</evidence>
<dbReference type="Pfam" id="PF00975">
    <property type="entry name" value="Thioesterase"/>
    <property type="match status" value="1"/>
</dbReference>
<organism evidence="5 6">
    <name type="scientific">Intestinirhabdus alba</name>
    <dbReference type="NCBI Taxonomy" id="2899544"/>
    <lineage>
        <taxon>Bacteria</taxon>
        <taxon>Pseudomonadati</taxon>
        <taxon>Pseudomonadota</taxon>
        <taxon>Gammaproteobacteria</taxon>
        <taxon>Enterobacterales</taxon>
        <taxon>Enterobacteriaceae</taxon>
        <taxon>Intestinirhabdus</taxon>
    </lineage>
</organism>
<sequence>MMATIWSELLGVPQISRHDSFFALGGHSLLAIKMIESVRRQGYSMKLNDVFEYPVLARLSNKIIEVRTDYHGGAIPVRSYGRGMPLFFVPTTSGDYSYSYSLAEDIDRPVYVLPWPSIHTFDEQKIGEVVNDMINALKVIQPGGEYSIIGYSSSGVIAYAIAEELIRRGESIAHVGLIDTYYPRYLKSLITNVETSFVNDVIDNNSDDLEFIDELLRLKEKYKLREIISLVREKYGEIKNMSVDVEARQWELRHHMEVEIALYTPSTISVPVYLYYATEDYIPLSIEARYVEYLKNIPTDLGWKAIVPSGCFNAIPVSGNHISLIANKSHRKQLASKLSSIL</sequence>
<accession>A0A6L6IMT1</accession>
<dbReference type="PROSITE" id="PS50075">
    <property type="entry name" value="CARRIER"/>
    <property type="match status" value="1"/>
</dbReference>
<gene>
    <name evidence="5" type="ORF">GJV78_18310</name>
</gene>
<evidence type="ECO:0000313" key="5">
    <source>
        <dbReference type="EMBL" id="MTH48172.1"/>
    </source>
</evidence>
<dbReference type="PROSITE" id="PS00012">
    <property type="entry name" value="PHOSPHOPANTETHEINE"/>
    <property type="match status" value="1"/>
</dbReference>
<keyword evidence="3" id="KW-0597">Phosphoprotein</keyword>
<dbReference type="EMBL" id="WMJZ01000030">
    <property type="protein sequence ID" value="MTH48172.1"/>
    <property type="molecule type" value="Genomic_DNA"/>
</dbReference>
<dbReference type="PANTHER" id="PTHR45527">
    <property type="entry name" value="NONRIBOSOMAL PEPTIDE SYNTHETASE"/>
    <property type="match status" value="1"/>
</dbReference>
<dbReference type="InterPro" id="IPR001031">
    <property type="entry name" value="Thioesterase"/>
</dbReference>
<dbReference type="SUPFAM" id="SSF47336">
    <property type="entry name" value="ACP-like"/>
    <property type="match status" value="1"/>
</dbReference>
<evidence type="ECO:0000256" key="3">
    <source>
        <dbReference type="ARBA" id="ARBA00022553"/>
    </source>
</evidence>
<feature type="domain" description="Carrier" evidence="4">
    <location>
        <begin position="1"/>
        <end position="67"/>
    </location>
</feature>
<dbReference type="AlphaFoldDB" id="A0A6L6IMT1"/>
<keyword evidence="2" id="KW-0596">Phosphopantetheine</keyword>
<dbReference type="OrthoDB" id="9757559at2"/>
<dbReference type="GO" id="GO:0005737">
    <property type="term" value="C:cytoplasm"/>
    <property type="evidence" value="ECO:0007669"/>
    <property type="project" value="TreeGrafter"/>
</dbReference>
<keyword evidence="6" id="KW-1185">Reference proteome</keyword>
<proteinExistence type="predicted"/>
<dbReference type="FunFam" id="1.10.1200.10:FF:000005">
    <property type="entry name" value="Nonribosomal peptide synthetase 1"/>
    <property type="match status" value="1"/>
</dbReference>
<evidence type="ECO:0000313" key="6">
    <source>
        <dbReference type="Proteomes" id="UP000477739"/>
    </source>
</evidence>